<dbReference type="Proteomes" id="UP000030585">
    <property type="component" value="Unassembled WGS sequence"/>
</dbReference>
<name>A0AB34Q4S7_XANCI</name>
<organism evidence="4 5">
    <name type="scientific">Xanthomonas citri pv. fuscans</name>
    <dbReference type="NCBI Taxonomy" id="366649"/>
    <lineage>
        <taxon>Bacteria</taxon>
        <taxon>Pseudomonadati</taxon>
        <taxon>Pseudomonadota</taxon>
        <taxon>Gammaproteobacteria</taxon>
        <taxon>Lysobacterales</taxon>
        <taxon>Lysobacteraceae</taxon>
        <taxon>Xanthomonas</taxon>
    </lineage>
</organism>
<dbReference type="AlphaFoldDB" id="A0AB34Q4S7"/>
<evidence type="ECO:0000256" key="2">
    <source>
        <dbReference type="SAM" id="Phobius"/>
    </source>
</evidence>
<evidence type="ECO:0000313" key="5">
    <source>
        <dbReference type="Proteomes" id="UP000030585"/>
    </source>
</evidence>
<feature type="coiled-coil region" evidence="1">
    <location>
        <begin position="208"/>
        <end position="260"/>
    </location>
</feature>
<evidence type="ECO:0000313" key="4">
    <source>
        <dbReference type="EMBL" id="KGU51538.1"/>
    </source>
</evidence>
<dbReference type="PRINTS" id="PR01490">
    <property type="entry name" value="RTXTOXIND"/>
</dbReference>
<keyword evidence="1" id="KW-0175">Coiled coil</keyword>
<gene>
    <name evidence="4" type="ORF">NY98_15660</name>
</gene>
<dbReference type="Gene3D" id="2.40.30.170">
    <property type="match status" value="1"/>
</dbReference>
<dbReference type="InterPro" id="IPR050739">
    <property type="entry name" value="MFP"/>
</dbReference>
<feature type="domain" description="AprE-like beta-barrel" evidence="3">
    <location>
        <begin position="301"/>
        <end position="396"/>
    </location>
</feature>
<evidence type="ECO:0000259" key="3">
    <source>
        <dbReference type="Pfam" id="PF26002"/>
    </source>
</evidence>
<feature type="transmembrane region" description="Helical" evidence="2">
    <location>
        <begin position="28"/>
        <end position="49"/>
    </location>
</feature>
<keyword evidence="2" id="KW-1133">Transmembrane helix</keyword>
<keyword evidence="2" id="KW-0472">Membrane</keyword>
<reference evidence="5" key="1">
    <citation type="submission" date="2015-04" db="EMBL/GenBank/DDBJ databases">
        <title>Genome sequencing of pathogens of bean.</title>
        <authorList>
            <person name="Harrison J."/>
            <person name="Aritua V."/>
            <person name="Sapp M."/>
            <person name="Smith J."/>
            <person name="Studholme D.J."/>
        </authorList>
    </citation>
    <scope>NUCLEOTIDE SEQUENCE [LARGE SCALE GENOMIC DNA]</scope>
    <source>
        <strain evidence="5">NCPPB 1058</strain>
    </source>
</reference>
<sequence length="423" mass="45932">MARYRGKISHCVGKVDRLGGISIAPPRLGWVFFSSATLILFIMTGLALFGRYSRTEKIAGRLVPLAGQANVVAPQASGATVAEVLVSEGDQVMIGQPLVRVSSQRSSAASSDTGKLISGQIASKLQQLKASVESQQRLSVLKEHDLRDRIELLRARIATLTLQIKNQDIRYKAANALYETWRTKASGLVSGYQLAQQYDTALQQKSLAQDVRNQRLQAMLELNQSEAELIQLPHITGERIVALNVQIADVENEKAENEQRRSQVIHASMDGIVVNVLAHPGMAVDEASQLLVILPRNSKLVAELWAPSSAVGLLQVGKPVDISYDAFPAARYGRQRGKIISISTNAVSALEIGRILGSAQPSSGYRVIVAIDDASSSSFLRRFAAKPGMTLTAKVDVETRSLIDWMLRPFALQSLGSDEKATP</sequence>
<dbReference type="PANTHER" id="PTHR30386:SF28">
    <property type="entry name" value="EXPORTED PROTEIN"/>
    <property type="match status" value="1"/>
</dbReference>
<accession>A0AB34Q4S7</accession>
<dbReference type="InterPro" id="IPR058982">
    <property type="entry name" value="Beta-barrel_AprE"/>
</dbReference>
<keyword evidence="2" id="KW-0812">Transmembrane</keyword>
<dbReference type="Pfam" id="PF26002">
    <property type="entry name" value="Beta-barrel_AprE"/>
    <property type="match status" value="1"/>
</dbReference>
<evidence type="ECO:0000256" key="1">
    <source>
        <dbReference type="SAM" id="Coils"/>
    </source>
</evidence>
<dbReference type="PANTHER" id="PTHR30386">
    <property type="entry name" value="MEMBRANE FUSION SUBUNIT OF EMRAB-TOLC MULTIDRUG EFFLUX PUMP"/>
    <property type="match status" value="1"/>
</dbReference>
<dbReference type="EMBL" id="JSEY02000133">
    <property type="protein sequence ID" value="KGU51538.1"/>
    <property type="molecule type" value="Genomic_DNA"/>
</dbReference>
<dbReference type="Gene3D" id="2.40.50.100">
    <property type="match status" value="1"/>
</dbReference>
<dbReference type="KEGG" id="xfu:XFF4834R_chr40790"/>
<comment type="caution">
    <text evidence="4">The sequence shown here is derived from an EMBL/GenBank/DDBJ whole genome shotgun (WGS) entry which is preliminary data.</text>
</comment>
<protein>
    <submittedName>
        <fullName evidence="4">Membrane protein</fullName>
    </submittedName>
</protein>
<proteinExistence type="predicted"/>